<dbReference type="KEGG" id="amon:H9L24_15135"/>
<feature type="chain" id="PRO_5028896317" evidence="1">
    <location>
        <begin position="22"/>
        <end position="275"/>
    </location>
</feature>
<keyword evidence="1" id="KW-0732">Signal</keyword>
<dbReference type="InterPro" id="IPR000073">
    <property type="entry name" value="AB_hydrolase_1"/>
</dbReference>
<dbReference type="AlphaFoldDB" id="A0A7H0HCU8"/>
<protein>
    <submittedName>
        <fullName evidence="3">Alpha/beta hydrolase</fullName>
    </submittedName>
</protein>
<organism evidence="3 4">
    <name type="scientific">Paenacidovorax monticola</name>
    <dbReference type="NCBI Taxonomy" id="1926868"/>
    <lineage>
        <taxon>Bacteria</taxon>
        <taxon>Pseudomonadati</taxon>
        <taxon>Pseudomonadota</taxon>
        <taxon>Betaproteobacteria</taxon>
        <taxon>Burkholderiales</taxon>
        <taxon>Comamonadaceae</taxon>
        <taxon>Paenacidovorax</taxon>
    </lineage>
</organism>
<proteinExistence type="predicted"/>
<dbReference type="RefSeq" id="WP_187735352.1">
    <property type="nucleotide sequence ID" value="NZ_CP060790.1"/>
</dbReference>
<accession>A0A7H0HCU8</accession>
<feature type="signal peptide" evidence="1">
    <location>
        <begin position="1"/>
        <end position="21"/>
    </location>
</feature>
<evidence type="ECO:0000259" key="2">
    <source>
        <dbReference type="Pfam" id="PF12697"/>
    </source>
</evidence>
<dbReference type="Proteomes" id="UP000516057">
    <property type="component" value="Chromosome"/>
</dbReference>
<dbReference type="Gene3D" id="3.40.50.1820">
    <property type="entry name" value="alpha/beta hydrolase"/>
    <property type="match status" value="1"/>
</dbReference>
<name>A0A7H0HCU8_9BURK</name>
<dbReference type="GO" id="GO:0016787">
    <property type="term" value="F:hydrolase activity"/>
    <property type="evidence" value="ECO:0007669"/>
    <property type="project" value="UniProtKB-KW"/>
</dbReference>
<dbReference type="EMBL" id="CP060790">
    <property type="protein sequence ID" value="QNP58364.1"/>
    <property type="molecule type" value="Genomic_DNA"/>
</dbReference>
<dbReference type="InterPro" id="IPR006311">
    <property type="entry name" value="TAT_signal"/>
</dbReference>
<evidence type="ECO:0000313" key="3">
    <source>
        <dbReference type="EMBL" id="QNP58364.1"/>
    </source>
</evidence>
<dbReference type="Pfam" id="PF12697">
    <property type="entry name" value="Abhydrolase_6"/>
    <property type="match status" value="1"/>
</dbReference>
<dbReference type="PROSITE" id="PS51318">
    <property type="entry name" value="TAT"/>
    <property type="match status" value="1"/>
</dbReference>
<reference evidence="3 4" key="1">
    <citation type="submission" date="2020-08" db="EMBL/GenBank/DDBJ databases">
        <title>Genome sequence of Acidovorax monticola KACC 19171T.</title>
        <authorList>
            <person name="Hyun D.-W."/>
            <person name="Bae J.-W."/>
        </authorList>
    </citation>
    <scope>NUCLEOTIDE SEQUENCE [LARGE SCALE GENOMIC DNA]</scope>
    <source>
        <strain evidence="3 4">KACC 19171</strain>
    </source>
</reference>
<sequence>MTTRRSLVRAVGAGALATLGAALPSLSPAAQERIGVLMLHGKSPGNPQDPNFSPLKSRFEGEGWLVRLPDMPWSRTRYLDGNWDQAMQEVAGHVRALREQGATRIVLMGHSMGVPAALSHAVRGGDVQALVLLAPGHVPQLYSTLPGLAPVRESLEKARELVAAGKGGERERFIDINQGRQQPLITTAGNFLSYFDPASDAEMSVTAPRLPATLPVFTAVGEKDPLFGRLRAYLVDRLPANPRNRYLEVPGGHLETPRAAYDDMVAWVKAAALPE</sequence>
<evidence type="ECO:0000256" key="1">
    <source>
        <dbReference type="SAM" id="SignalP"/>
    </source>
</evidence>
<gene>
    <name evidence="3" type="ORF">H9L24_15135</name>
</gene>
<keyword evidence="3" id="KW-0378">Hydrolase</keyword>
<keyword evidence="4" id="KW-1185">Reference proteome</keyword>
<evidence type="ECO:0000313" key="4">
    <source>
        <dbReference type="Proteomes" id="UP000516057"/>
    </source>
</evidence>
<dbReference type="SUPFAM" id="SSF53474">
    <property type="entry name" value="alpha/beta-Hydrolases"/>
    <property type="match status" value="1"/>
</dbReference>
<dbReference type="InterPro" id="IPR029058">
    <property type="entry name" value="AB_hydrolase_fold"/>
</dbReference>
<feature type="domain" description="AB hydrolase-1" evidence="2">
    <location>
        <begin position="36"/>
        <end position="259"/>
    </location>
</feature>